<dbReference type="Proteomes" id="UP000005695">
    <property type="component" value="Unassembled WGS sequence"/>
</dbReference>
<keyword evidence="11" id="KW-1185">Reference proteome</keyword>
<evidence type="ECO:0000256" key="2">
    <source>
        <dbReference type="ARBA" id="ARBA00012438"/>
    </source>
</evidence>
<reference evidence="10" key="1">
    <citation type="submission" date="2006-05" db="EMBL/GenBank/DDBJ databases">
        <title>Annotation of the draft genome assembly of Desulfuromonas acetoxidans DSM 684.</title>
        <authorList>
            <consortium name="US DOE Joint Genome Institute (JGI-ORNL)"/>
            <person name="Larimer F."/>
            <person name="Land M."/>
            <person name="Hauser L."/>
        </authorList>
    </citation>
    <scope>NUCLEOTIDE SEQUENCE [LARGE SCALE GENOMIC DNA]</scope>
    <source>
        <strain evidence="10">DSM 684</strain>
    </source>
</reference>
<comment type="caution">
    <text evidence="10">The sequence shown here is derived from an EMBL/GenBank/DDBJ whole genome shotgun (WGS) entry which is preliminary data.</text>
</comment>
<dbReference type="SUPFAM" id="SSF47384">
    <property type="entry name" value="Homodimeric domain of signal transducing histidine kinase"/>
    <property type="match status" value="1"/>
</dbReference>
<dbReference type="PROSITE" id="PS50109">
    <property type="entry name" value="HIS_KIN"/>
    <property type="match status" value="1"/>
</dbReference>
<dbReference type="Pfam" id="PF00072">
    <property type="entry name" value="Response_reg"/>
    <property type="match status" value="1"/>
</dbReference>
<dbReference type="AlphaFoldDB" id="Q1JWA5"/>
<dbReference type="EMBL" id="AAEW02000023">
    <property type="protein sequence ID" value="EAT14516.1"/>
    <property type="molecule type" value="Genomic_DNA"/>
</dbReference>
<dbReference type="Pfam" id="PF00497">
    <property type="entry name" value="SBP_bac_3"/>
    <property type="match status" value="3"/>
</dbReference>
<dbReference type="FunFam" id="3.30.565.10:FF:000010">
    <property type="entry name" value="Sensor histidine kinase RcsC"/>
    <property type="match status" value="1"/>
</dbReference>
<dbReference type="CDD" id="cd16922">
    <property type="entry name" value="HATPase_EvgS-ArcB-TorS-like"/>
    <property type="match status" value="1"/>
</dbReference>
<dbReference type="Gene3D" id="3.40.50.2300">
    <property type="match status" value="1"/>
</dbReference>
<proteinExistence type="predicted"/>
<accession>Q1JWA5</accession>
<evidence type="ECO:0000256" key="6">
    <source>
        <dbReference type="PROSITE-ProRule" id="PRU00169"/>
    </source>
</evidence>
<sequence>MQRHVFFVLLLVFCSVVTVDAASSPSVQKEDYPRTIRVGVDANWPPFDYYDSDLKHQGIASDYLDHVAKDLGLEIEYVPGDWHDVLNMAKDGEVDMLACAARTEQRTAYLHFTQPYIYIDSAVFVRKTDETIQRLADLAGKTVALPRGNFLHDYFVSHYPQVNLVLTRSNEEALELVALGKVDAHIGNLAVGNYFLGKNILTNVQVAFKVDALENGFCFAVSKQRPALYTALQQALSRIDDKTHRQIRQRWVDYFSNQEDETLGLTPQQRQWILEHPRVRVGTGSTWPPYDFREEGQYRGLARDYLDLIHKKTGLTFDYSFTDTWESLQLSLSNEQIDLLPAIYQHNAAQSPFLFTTPYIQAREFLFIRDDHQGIDVLDDIRHHRAVMVKGSGTTPQIRHNYPSVTILEVDTISQALDALMDDRADFYIDTYSAVNFVANKNHFVGIRAAFAVDLVNTQLSMAVSRQQPQLLAILQAALDDISTVQRQQIEQRWLTANDPQRQKVQLTAAERDWLKQHPVVTFSGDPQRAPTTFYDAKGVYSGVIADYLEQISQRTGLQFEARRQRDLVTALHLFQEHQVDLIDVVGYSPSRFEQMDFSSEHIRVDHVIVVRQSARQFRRITELSQYNVGVVDGNVVGEKILKDVPEALLSRFSNALTGLKALSRGEIDAFIVDLPTFDYDSERAGLSNLKVSGATPYSYALYFGIQKDLPELRSIINKALQSIDANERREIYRRWIAFEYEADIDYRLLWQSAAIFLVIIAATLWWNRRLKAEVERRRQAEAALLVAKEAAEQATKAKSVFLAHMSHDIRTPLNSVIGFTDILDTLIKDPVQKGYLRSIKIGGKALLGIINDILDLSKIEAGQMVLHRENVNPHQLFRDMEQLFHEQIRHKNLNFVVDVDEALPQSLLVDAVRLRQILLNLIGNAIKFTEQGYVTLRVQKIFRDAQCSKLDLQIDVEDSGMGISPDDHESIFQMFQQSKGQDERRFGGSGLGLAICQKLVTMMDGEIHVASELGQGSTFSVILHNIDVGTMLPVNTELAETHFIFEPATVMIVDDVTDNRQLIQAVFRDTAIRVVEAENGVEALERLTEIPIDLVLMDLRMPVLGGEETAERMRHSEVWQQLPIIALTASVLETELKQLKQRGFDGYLRKPIERVDLLRAVARFLPAQSIDTSADEREQPRCRFSSVEHKRQLEQQMQGFNHEVMQIREQGDLSLFDSFVEQLMQLNATYELELLTEYCTRLRQAIEGIDLKEVYGLLGDFPQLVEAVRNGEVDDDDQ</sequence>
<dbReference type="PROSITE" id="PS50110">
    <property type="entry name" value="RESPONSE_REGULATORY"/>
    <property type="match status" value="1"/>
</dbReference>
<dbReference type="GO" id="GO:0000155">
    <property type="term" value="F:phosphorelay sensor kinase activity"/>
    <property type="evidence" value="ECO:0007669"/>
    <property type="project" value="InterPro"/>
</dbReference>
<feature type="domain" description="Histidine kinase" evidence="8">
    <location>
        <begin position="805"/>
        <end position="1028"/>
    </location>
</feature>
<dbReference type="InterPro" id="IPR011006">
    <property type="entry name" value="CheY-like_superfamily"/>
</dbReference>
<dbReference type="SUPFAM" id="SSF53850">
    <property type="entry name" value="Periplasmic binding protein-like II"/>
    <property type="match status" value="3"/>
</dbReference>
<dbReference type="InterPro" id="IPR001638">
    <property type="entry name" value="Solute-binding_3/MltF_N"/>
</dbReference>
<keyword evidence="4" id="KW-0808">Transferase</keyword>
<evidence type="ECO:0000256" key="3">
    <source>
        <dbReference type="ARBA" id="ARBA00022553"/>
    </source>
</evidence>
<feature type="signal peptide" evidence="7">
    <location>
        <begin position="1"/>
        <end position="21"/>
    </location>
</feature>
<dbReference type="Gene3D" id="3.30.565.10">
    <property type="entry name" value="Histidine kinase-like ATPase, C-terminal domain"/>
    <property type="match status" value="1"/>
</dbReference>
<dbReference type="Gene3D" id="3.40.190.10">
    <property type="entry name" value="Periplasmic binding protein-like II"/>
    <property type="match status" value="6"/>
</dbReference>
<evidence type="ECO:0000256" key="7">
    <source>
        <dbReference type="SAM" id="SignalP"/>
    </source>
</evidence>
<dbReference type="InterPro" id="IPR003661">
    <property type="entry name" value="HisK_dim/P_dom"/>
</dbReference>
<name>Q1JWA5_DESA6</name>
<dbReference type="PRINTS" id="PR00344">
    <property type="entry name" value="BCTRLSENSOR"/>
</dbReference>
<evidence type="ECO:0000259" key="9">
    <source>
        <dbReference type="PROSITE" id="PS50110"/>
    </source>
</evidence>
<gene>
    <name evidence="10" type="ORF">Dace_0377</name>
</gene>
<dbReference type="InterPro" id="IPR003594">
    <property type="entry name" value="HATPase_dom"/>
</dbReference>
<dbReference type="SMART" id="SM00448">
    <property type="entry name" value="REC"/>
    <property type="match status" value="1"/>
</dbReference>
<dbReference type="SMART" id="SM00062">
    <property type="entry name" value="PBPb"/>
    <property type="match status" value="3"/>
</dbReference>
<evidence type="ECO:0000259" key="8">
    <source>
        <dbReference type="PROSITE" id="PS50109"/>
    </source>
</evidence>
<dbReference type="InterPro" id="IPR004358">
    <property type="entry name" value="Sig_transdc_His_kin-like_C"/>
</dbReference>
<dbReference type="SUPFAM" id="SSF55874">
    <property type="entry name" value="ATPase domain of HSP90 chaperone/DNA topoisomerase II/histidine kinase"/>
    <property type="match status" value="1"/>
</dbReference>
<dbReference type="InterPro" id="IPR036097">
    <property type="entry name" value="HisK_dim/P_sf"/>
</dbReference>
<dbReference type="CDD" id="cd01007">
    <property type="entry name" value="PBP2_BvgS_HisK_like"/>
    <property type="match status" value="3"/>
</dbReference>
<feature type="domain" description="Response regulatory" evidence="9">
    <location>
        <begin position="1050"/>
        <end position="1166"/>
    </location>
</feature>
<dbReference type="SMART" id="SM00388">
    <property type="entry name" value="HisKA"/>
    <property type="match status" value="1"/>
</dbReference>
<dbReference type="InterPro" id="IPR036890">
    <property type="entry name" value="HATPase_C_sf"/>
</dbReference>
<dbReference type="CDD" id="cd00082">
    <property type="entry name" value="HisKA"/>
    <property type="match status" value="1"/>
</dbReference>
<comment type="catalytic activity">
    <reaction evidence="1">
        <text>ATP + protein L-histidine = ADP + protein N-phospho-L-histidine.</text>
        <dbReference type="EC" id="2.7.13.3"/>
    </reaction>
</comment>
<dbReference type="InterPro" id="IPR005467">
    <property type="entry name" value="His_kinase_dom"/>
</dbReference>
<dbReference type="SUPFAM" id="SSF52172">
    <property type="entry name" value="CheY-like"/>
    <property type="match status" value="1"/>
</dbReference>
<dbReference type="Pfam" id="PF02518">
    <property type="entry name" value="HATPase_c"/>
    <property type="match status" value="1"/>
</dbReference>
<dbReference type="GO" id="GO:0005886">
    <property type="term" value="C:plasma membrane"/>
    <property type="evidence" value="ECO:0007669"/>
    <property type="project" value="TreeGrafter"/>
</dbReference>
<dbReference type="Gene3D" id="1.10.287.130">
    <property type="match status" value="1"/>
</dbReference>
<dbReference type="PANTHER" id="PTHR43047">
    <property type="entry name" value="TWO-COMPONENT HISTIDINE PROTEIN KINASE"/>
    <property type="match status" value="1"/>
</dbReference>
<evidence type="ECO:0000256" key="4">
    <source>
        <dbReference type="ARBA" id="ARBA00022679"/>
    </source>
</evidence>
<organism evidence="10 11">
    <name type="scientific">Desulfuromonas acetoxidans (strain DSM 684 / 11070)</name>
    <dbReference type="NCBI Taxonomy" id="281689"/>
    <lineage>
        <taxon>Bacteria</taxon>
        <taxon>Pseudomonadati</taxon>
        <taxon>Thermodesulfobacteriota</taxon>
        <taxon>Desulfuromonadia</taxon>
        <taxon>Desulfuromonadales</taxon>
        <taxon>Desulfuromonadaceae</taxon>
        <taxon>Desulfuromonas</taxon>
    </lineage>
</organism>
<keyword evidence="7" id="KW-0732">Signal</keyword>
<keyword evidence="5 10" id="KW-0418">Kinase</keyword>
<dbReference type="PANTHER" id="PTHR43047:SF72">
    <property type="entry name" value="OSMOSENSING HISTIDINE PROTEIN KINASE SLN1"/>
    <property type="match status" value="1"/>
</dbReference>
<evidence type="ECO:0000256" key="1">
    <source>
        <dbReference type="ARBA" id="ARBA00000085"/>
    </source>
</evidence>
<dbReference type="CDD" id="cd17546">
    <property type="entry name" value="REC_hyHK_CKI1_RcsC-like"/>
    <property type="match status" value="1"/>
</dbReference>
<keyword evidence="3 6" id="KW-0597">Phosphoprotein</keyword>
<evidence type="ECO:0000313" key="11">
    <source>
        <dbReference type="Proteomes" id="UP000005695"/>
    </source>
</evidence>
<evidence type="ECO:0000313" key="10">
    <source>
        <dbReference type="EMBL" id="EAT14516.1"/>
    </source>
</evidence>
<evidence type="ECO:0000256" key="5">
    <source>
        <dbReference type="ARBA" id="ARBA00022777"/>
    </source>
</evidence>
<feature type="modified residue" description="4-aspartylphosphate" evidence="6">
    <location>
        <position position="1099"/>
    </location>
</feature>
<dbReference type="SMART" id="SM00387">
    <property type="entry name" value="HATPase_c"/>
    <property type="match status" value="1"/>
</dbReference>
<protein>
    <recommendedName>
        <fullName evidence="2">histidine kinase</fullName>
        <ecNumber evidence="2">2.7.13.3</ecNumber>
    </recommendedName>
</protein>
<dbReference type="OrthoDB" id="9813903at2"/>
<dbReference type="Pfam" id="PF00512">
    <property type="entry name" value="HisKA"/>
    <property type="match status" value="1"/>
</dbReference>
<dbReference type="InterPro" id="IPR001789">
    <property type="entry name" value="Sig_transdc_resp-reg_receiver"/>
</dbReference>
<reference evidence="10" key="2">
    <citation type="submission" date="2006-05" db="EMBL/GenBank/DDBJ databases">
        <title>Sequencing of the draft genome and assembly of Desulfuromonas acetoxidans DSM 684.</title>
        <authorList>
            <consortium name="US DOE Joint Genome Institute (JGI-PGF)"/>
            <person name="Copeland A."/>
            <person name="Lucas S."/>
            <person name="Lapidus A."/>
            <person name="Barry K."/>
            <person name="Detter J.C."/>
            <person name="Glavina del Rio T."/>
            <person name="Hammon N."/>
            <person name="Israni S."/>
            <person name="Dalin E."/>
            <person name="Tice H."/>
            <person name="Bruce D."/>
            <person name="Pitluck S."/>
            <person name="Richardson P."/>
        </authorList>
    </citation>
    <scope>NUCLEOTIDE SEQUENCE [LARGE SCALE GENOMIC DNA]</scope>
    <source>
        <strain evidence="10">DSM 684</strain>
    </source>
</reference>
<feature type="chain" id="PRO_5004192641" description="histidine kinase" evidence="7">
    <location>
        <begin position="22"/>
        <end position="1279"/>
    </location>
</feature>
<dbReference type="EC" id="2.7.13.3" evidence="2"/>
<dbReference type="GO" id="GO:0009927">
    <property type="term" value="F:histidine phosphotransfer kinase activity"/>
    <property type="evidence" value="ECO:0007669"/>
    <property type="project" value="TreeGrafter"/>
</dbReference>
<dbReference type="RefSeq" id="WP_006002572.1">
    <property type="nucleotide sequence ID" value="NZ_AAEW02000023.1"/>
</dbReference>